<dbReference type="InterPro" id="IPR056120">
    <property type="entry name" value="DUF7703"/>
</dbReference>
<feature type="domain" description="DUF7703" evidence="2">
    <location>
        <begin position="73"/>
        <end position="206"/>
    </location>
</feature>
<dbReference type="Proteomes" id="UP000605986">
    <property type="component" value="Unassembled WGS sequence"/>
</dbReference>
<feature type="transmembrane region" description="Helical" evidence="1">
    <location>
        <begin position="42"/>
        <end position="63"/>
    </location>
</feature>
<proteinExistence type="predicted"/>
<keyword evidence="1" id="KW-0472">Membrane</keyword>
<protein>
    <recommendedName>
        <fullName evidence="2">DUF7703 domain-containing protein</fullName>
    </recommendedName>
</protein>
<evidence type="ECO:0000259" key="2">
    <source>
        <dbReference type="Pfam" id="PF24802"/>
    </source>
</evidence>
<name>A0A8H4P1V5_9HYPO</name>
<evidence type="ECO:0000256" key="1">
    <source>
        <dbReference type="SAM" id="Phobius"/>
    </source>
</evidence>
<comment type="caution">
    <text evidence="3">The sequence shown here is derived from an EMBL/GenBank/DDBJ whole genome shotgun (WGS) entry which is preliminary data.</text>
</comment>
<dbReference type="PANTHER" id="PTHR37013">
    <property type="entry name" value="INTEGRAL MEMBRANE PROTEIN (AFU_ORTHOLOGUE AFUA_1G05950)-RELATED"/>
    <property type="match status" value="1"/>
</dbReference>
<dbReference type="PANTHER" id="PTHR37013:SF3">
    <property type="entry name" value="INTEGRAL MEMBRANE PROTEIN (AFU_ORTHOLOGUE AFUA_1G05950)"/>
    <property type="match status" value="1"/>
</dbReference>
<keyword evidence="1" id="KW-1133">Transmembrane helix</keyword>
<dbReference type="OrthoDB" id="405906at2759"/>
<feature type="transmembrane region" description="Helical" evidence="1">
    <location>
        <begin position="118"/>
        <end position="140"/>
    </location>
</feature>
<gene>
    <name evidence="3" type="ORF">F53441_3407</name>
</gene>
<feature type="transmembrane region" description="Helical" evidence="1">
    <location>
        <begin position="152"/>
        <end position="173"/>
    </location>
</feature>
<dbReference type="AlphaFoldDB" id="A0A8H4P1V5"/>
<dbReference type="EMBL" id="JAADJG010000138">
    <property type="protein sequence ID" value="KAF4454023.1"/>
    <property type="molecule type" value="Genomic_DNA"/>
</dbReference>
<accession>A0A8H4P1V5</accession>
<keyword evidence="4" id="KW-1185">Reference proteome</keyword>
<organism evidence="3 4">
    <name type="scientific">Fusarium austroafricanum</name>
    <dbReference type="NCBI Taxonomy" id="2364996"/>
    <lineage>
        <taxon>Eukaryota</taxon>
        <taxon>Fungi</taxon>
        <taxon>Dikarya</taxon>
        <taxon>Ascomycota</taxon>
        <taxon>Pezizomycotina</taxon>
        <taxon>Sordariomycetes</taxon>
        <taxon>Hypocreomycetidae</taxon>
        <taxon>Hypocreales</taxon>
        <taxon>Nectriaceae</taxon>
        <taxon>Fusarium</taxon>
        <taxon>Fusarium concolor species complex</taxon>
    </lineage>
</organism>
<evidence type="ECO:0000313" key="3">
    <source>
        <dbReference type="EMBL" id="KAF4454023.1"/>
    </source>
</evidence>
<keyword evidence="1" id="KW-0812">Transmembrane</keyword>
<feature type="transmembrane region" description="Helical" evidence="1">
    <location>
        <begin position="75"/>
        <end position="98"/>
    </location>
</feature>
<reference evidence="3" key="1">
    <citation type="submission" date="2020-01" db="EMBL/GenBank/DDBJ databases">
        <title>Identification and distribution of gene clusters putatively required for synthesis of sphingolipid metabolism inhibitors in phylogenetically diverse species of the filamentous fungus Fusarium.</title>
        <authorList>
            <person name="Kim H.-S."/>
            <person name="Busman M."/>
            <person name="Brown D.W."/>
            <person name="Divon H."/>
            <person name="Uhlig S."/>
            <person name="Proctor R.H."/>
        </authorList>
    </citation>
    <scope>NUCLEOTIDE SEQUENCE</scope>
    <source>
        <strain evidence="3">NRRL 53441</strain>
    </source>
</reference>
<sequence length="275" mass="30947">MPALHPTLVRSGDTEATSTLALYNACELAALIFTTFKHWNGLYFWTLFLTTLGIFPYALGWLLGYLDIVDSYRAVLWMIVINGTTWHTTQTTLLFTIGPNVDGDNPNRTFVAIEKTQMTFFCAQEFVISGLYLWGTIDILKTSLGNKQKTTWYLLIINLLIVAMDVALLIIMYKDHYTIEQGVKLVIYSIKLKLEFAVLGKLVDVAQSRGGSTHTPAFIEMSAPEQGRREGGQGSDGVPEIVHLEDNRPRRMADEEGSMSHLYDDAMKQIYGYRG</sequence>
<evidence type="ECO:0000313" key="4">
    <source>
        <dbReference type="Proteomes" id="UP000605986"/>
    </source>
</evidence>
<dbReference type="Pfam" id="PF24802">
    <property type="entry name" value="DUF7703"/>
    <property type="match status" value="1"/>
</dbReference>